<dbReference type="Pfam" id="PF07331">
    <property type="entry name" value="TctB"/>
    <property type="match status" value="1"/>
</dbReference>
<organism evidence="3 4">
    <name type="scientific">Fulvimarina endophytica</name>
    <dbReference type="NCBI Taxonomy" id="2293836"/>
    <lineage>
        <taxon>Bacteria</taxon>
        <taxon>Pseudomonadati</taxon>
        <taxon>Pseudomonadota</taxon>
        <taxon>Alphaproteobacteria</taxon>
        <taxon>Hyphomicrobiales</taxon>
        <taxon>Aurantimonadaceae</taxon>
        <taxon>Fulvimarina</taxon>
    </lineage>
</organism>
<feature type="transmembrane region" description="Helical" evidence="1">
    <location>
        <begin position="39"/>
        <end position="56"/>
    </location>
</feature>
<evidence type="ECO:0000313" key="3">
    <source>
        <dbReference type="EMBL" id="RFC64175.1"/>
    </source>
</evidence>
<dbReference type="OrthoDB" id="5519430at2"/>
<dbReference type="InterPro" id="IPR009936">
    <property type="entry name" value="DUF1468"/>
</dbReference>
<dbReference type="RefSeq" id="WP_116682592.1">
    <property type="nucleotide sequence ID" value="NZ_QURL01000003.1"/>
</dbReference>
<protein>
    <submittedName>
        <fullName evidence="3">Tripartite tricarboxylate transporter TctB family protein</fullName>
    </submittedName>
</protein>
<keyword evidence="1" id="KW-1133">Transmembrane helix</keyword>
<evidence type="ECO:0000256" key="1">
    <source>
        <dbReference type="SAM" id="Phobius"/>
    </source>
</evidence>
<keyword evidence="1" id="KW-0812">Transmembrane</keyword>
<dbReference type="AlphaFoldDB" id="A0A371X4L2"/>
<dbReference type="Proteomes" id="UP000264310">
    <property type="component" value="Unassembled WGS sequence"/>
</dbReference>
<keyword evidence="4" id="KW-1185">Reference proteome</keyword>
<gene>
    <name evidence="3" type="ORF">DYI37_07415</name>
</gene>
<proteinExistence type="predicted"/>
<feature type="domain" description="DUF1468" evidence="2">
    <location>
        <begin position="6"/>
        <end position="138"/>
    </location>
</feature>
<sequence length="147" mass="16040">MADRIFAGILFVVALGYTYIAFFILQAPFQYDPLGPESWPQILGVVALLCLAYILVRPDRDRFDLPLRTGGRLLALFVFLMGYGYLYQPLGFIISTFLFCLALSLMLGARPLAALAFSAATGVVGYVVCTVLLELNLPAGPIVRALS</sequence>
<feature type="transmembrane region" description="Helical" evidence="1">
    <location>
        <begin position="114"/>
        <end position="133"/>
    </location>
</feature>
<keyword evidence="1" id="KW-0472">Membrane</keyword>
<name>A0A371X4L2_9HYPH</name>
<comment type="caution">
    <text evidence="3">The sequence shown here is derived from an EMBL/GenBank/DDBJ whole genome shotgun (WGS) entry which is preliminary data.</text>
</comment>
<reference evidence="3 4" key="1">
    <citation type="submission" date="2018-08" db="EMBL/GenBank/DDBJ databases">
        <title>Fulvimarina sp. 85, whole genome shotgun sequence.</title>
        <authorList>
            <person name="Tuo L."/>
        </authorList>
    </citation>
    <scope>NUCLEOTIDE SEQUENCE [LARGE SCALE GENOMIC DNA]</scope>
    <source>
        <strain evidence="3 4">85</strain>
    </source>
</reference>
<accession>A0A371X4L2</accession>
<feature type="transmembrane region" description="Helical" evidence="1">
    <location>
        <begin position="7"/>
        <end position="27"/>
    </location>
</feature>
<evidence type="ECO:0000313" key="4">
    <source>
        <dbReference type="Proteomes" id="UP000264310"/>
    </source>
</evidence>
<evidence type="ECO:0000259" key="2">
    <source>
        <dbReference type="Pfam" id="PF07331"/>
    </source>
</evidence>
<dbReference type="EMBL" id="QURL01000003">
    <property type="protein sequence ID" value="RFC64175.1"/>
    <property type="molecule type" value="Genomic_DNA"/>
</dbReference>